<protein>
    <recommendedName>
        <fullName evidence="2">DUF4179 domain-containing protein</fullName>
    </recommendedName>
</protein>
<evidence type="ECO:0000256" key="1">
    <source>
        <dbReference type="SAM" id="SignalP"/>
    </source>
</evidence>
<dbReference type="HOGENOM" id="CLU_646726_0_0_9"/>
<feature type="domain" description="DUF4179" evidence="2">
    <location>
        <begin position="12"/>
        <end position="85"/>
    </location>
</feature>
<dbReference type="Proteomes" id="UP000003081">
    <property type="component" value="Unassembled WGS sequence"/>
</dbReference>
<dbReference type="Gene3D" id="2.60.40.1630">
    <property type="entry name" value="bacillus anthracis domain"/>
    <property type="match status" value="1"/>
</dbReference>
<comment type="caution">
    <text evidence="3">The sequence shown here is derived from an EMBL/GenBank/DDBJ whole genome shotgun (WGS) entry which is preliminary data.</text>
</comment>
<organism evidence="3 4">
    <name type="scientific">Clostridium butyricum E4 str. BoNT E BL5262</name>
    <dbReference type="NCBI Taxonomy" id="632245"/>
    <lineage>
        <taxon>Bacteria</taxon>
        <taxon>Bacillati</taxon>
        <taxon>Bacillota</taxon>
        <taxon>Clostridia</taxon>
        <taxon>Eubacteriales</taxon>
        <taxon>Clostridiaceae</taxon>
        <taxon>Clostridium</taxon>
    </lineage>
</organism>
<accession>C4IIJ8</accession>
<keyword evidence="4" id="KW-1185">Reference proteome</keyword>
<dbReference type="InterPro" id="IPR025436">
    <property type="entry name" value="DUF4179"/>
</dbReference>
<evidence type="ECO:0000313" key="3">
    <source>
        <dbReference type="EMBL" id="EEP53358.1"/>
    </source>
</evidence>
<keyword evidence="1" id="KW-0732">Signal</keyword>
<dbReference type="STRING" id="1492.ATN24_08945"/>
<dbReference type="Pfam" id="PF13786">
    <property type="entry name" value="DUF4179"/>
    <property type="match status" value="1"/>
</dbReference>
<feature type="chain" id="PRO_5002938669" description="DUF4179 domain-containing protein" evidence="1">
    <location>
        <begin position="34"/>
        <end position="412"/>
    </location>
</feature>
<feature type="signal peptide" evidence="1">
    <location>
        <begin position="1"/>
        <end position="33"/>
    </location>
</feature>
<name>C4IIJ8_CLOBU</name>
<dbReference type="EMBL" id="ACOM01000005">
    <property type="protein sequence ID" value="EEP53358.1"/>
    <property type="molecule type" value="Genomic_DNA"/>
</dbReference>
<dbReference type="AlphaFoldDB" id="C4IIJ8"/>
<gene>
    <name evidence="3" type="ORF">CLP_2234</name>
</gene>
<proteinExistence type="predicted"/>
<evidence type="ECO:0000313" key="4">
    <source>
        <dbReference type="Proteomes" id="UP000003081"/>
    </source>
</evidence>
<sequence length="412" mass="47314">MMKTKQISKMLAPLSGIMSFMFAMGVMTVPVSAQEINMANSAYEESVKTDYTTYINSTVEKNGFKVTINKLTAAKNRMNVTTTIEFPNEITQEAINDSIFIFTVKKSKLESDWGDRRIINDKTLEVNFDVTGFEDLPLNADLRFDVIIPEYNLNAWVNVNADLSKNINKTIEKDIDIYNDKAKITYNKVEADVLGTSVYFKEDEYSGDYDYENSYSDSDSKMLIKCDGKLYEFNDKDHNFYGEGNDGRYTCRELTYDTICNVESITLIPVTCTLTNKDKEQIYNTMNYDSEDNMETFDNVTYKKDFYFNDGKHGEVTKVEKDDNKVKLYIDTDSENKSILMACGMNGWIEHNNDSNYYGDAEKSIYKDPDSKYGYIVEFAGVDKDANLHVYGNDDILSYSENFEFGKEVKIK</sequence>
<dbReference type="eggNOG" id="ENOG5030FR9">
    <property type="taxonomic scope" value="Bacteria"/>
</dbReference>
<reference evidence="3 4" key="1">
    <citation type="submission" date="2009-08" db="EMBL/GenBank/DDBJ databases">
        <authorList>
            <person name="Shrivastava S."/>
            <person name="Brinkac L.B."/>
            <person name="Brown J.L."/>
            <person name="Bruce D.B."/>
            <person name="Detter C."/>
            <person name="Green L.D."/>
            <person name="Munk C.A."/>
            <person name="Rogers Y.C."/>
            <person name="Tapia R."/>
            <person name="Sims D.R."/>
            <person name="Smith L.A."/>
            <person name="Smith T.J."/>
            <person name="Sutton G."/>
            <person name="Brettin T."/>
        </authorList>
    </citation>
    <scope>NUCLEOTIDE SEQUENCE [LARGE SCALE GENOMIC DNA]</scope>
    <source>
        <strain evidence="4">E4 str. BoNT E BL5262</strain>
    </source>
</reference>
<evidence type="ECO:0000259" key="2">
    <source>
        <dbReference type="Pfam" id="PF13786"/>
    </source>
</evidence>